<evidence type="ECO:0000259" key="2">
    <source>
        <dbReference type="Pfam" id="PF05872"/>
    </source>
</evidence>
<keyword evidence="4" id="KW-1185">Reference proteome</keyword>
<proteinExistence type="predicted"/>
<dbReference type="PANTHER" id="PTHR30121:SF6">
    <property type="entry name" value="SLR6007 PROTEIN"/>
    <property type="match status" value="1"/>
</dbReference>
<protein>
    <recommendedName>
        <fullName evidence="2">Helicase HerA-like C-terminal domain-containing protein</fullName>
    </recommendedName>
</protein>
<reference evidence="4" key="1">
    <citation type="submission" date="2017-02" db="EMBL/GenBank/DDBJ databases">
        <authorList>
            <person name="Varghese N."/>
            <person name="Submissions S."/>
        </authorList>
    </citation>
    <scope>NUCLEOTIDE SEQUENCE [LARGE SCALE GENOMIC DNA]</scope>
    <source>
        <strain evidence="4">DSM 15739</strain>
    </source>
</reference>
<dbReference type="SUPFAM" id="SSF52540">
    <property type="entry name" value="P-loop containing nucleoside triphosphate hydrolases"/>
    <property type="match status" value="1"/>
</dbReference>
<dbReference type="STRING" id="1121925.SAMN02746011_01812"/>
<dbReference type="Gene3D" id="3.40.50.300">
    <property type="entry name" value="P-loop containing nucleotide triphosphate hydrolases"/>
    <property type="match status" value="2"/>
</dbReference>
<dbReference type="AlphaFoldDB" id="A0A1T4NNX7"/>
<dbReference type="RefSeq" id="WP_078756497.1">
    <property type="nucleotide sequence ID" value="NZ_FUWO01000021.1"/>
</dbReference>
<name>A0A1T4NNX7_9LACT</name>
<dbReference type="InterPro" id="IPR027417">
    <property type="entry name" value="P-loop_NTPase"/>
</dbReference>
<evidence type="ECO:0000313" key="3">
    <source>
        <dbReference type="EMBL" id="SJZ80934.1"/>
    </source>
</evidence>
<dbReference type="InterPro" id="IPR033186">
    <property type="entry name" value="HerA_C"/>
</dbReference>
<dbReference type="OrthoDB" id="9758751at2"/>
<feature type="compositionally biased region" description="Low complexity" evidence="1">
    <location>
        <begin position="456"/>
        <end position="467"/>
    </location>
</feature>
<organism evidence="3 4">
    <name type="scientific">Globicatella sulfidifaciens DSM 15739</name>
    <dbReference type="NCBI Taxonomy" id="1121925"/>
    <lineage>
        <taxon>Bacteria</taxon>
        <taxon>Bacillati</taxon>
        <taxon>Bacillota</taxon>
        <taxon>Bacilli</taxon>
        <taxon>Lactobacillales</taxon>
        <taxon>Aerococcaceae</taxon>
        <taxon>Globicatella</taxon>
    </lineage>
</organism>
<sequence>MVETIQFGYGKESATLNLKLLNRHGIIAGATGTGKTVTLKVITEQLSEAGIPVFLADIKGDLMSLAQAGTGEVDPERLAATHYDHYETAEYRVELWDALSKQGIPLRMTISEIGPVLLARILGLNEIQTGILNIVFAVSDAQGLLLIDLMDLRAMLNYVLENASELSKHYGNIASSSVGAILRSIVVLEQQGAGAFFGEPALELEDLMRVDSQGHGIINVLNAVALSQQPTLYATVLLAVLANLYESLPEVGDLDKPKLVFFFDEAHLMFNKTPEVLLEKIELVVRLIRSKGVAVFFVTQNPLDIPDRVAAQLGNRIQHGLRAFTPKELKTVAAVADSFRQTETVDMARAIQELKVGQAVVSTLDQDGTPKVADIVTIWPPKSHIGTIDSSTLNSLLNNSELMSKYETPIDRESAHEMINAQIAAKEQALLAEAERVANEKEMERLKKEQERLMKEQAQAAKKQVAKPNSSYRRSDSPMDRLTKNLMSSVGRELGRAISRGLTGILKNK</sequence>
<evidence type="ECO:0000256" key="1">
    <source>
        <dbReference type="SAM" id="MobiDB-lite"/>
    </source>
</evidence>
<dbReference type="PANTHER" id="PTHR30121">
    <property type="entry name" value="UNCHARACTERIZED PROTEIN YJGR-RELATED"/>
    <property type="match status" value="1"/>
</dbReference>
<accession>A0A1T4NNX7</accession>
<dbReference type="InterPro" id="IPR051162">
    <property type="entry name" value="T4SS_component"/>
</dbReference>
<feature type="region of interest" description="Disordered" evidence="1">
    <location>
        <begin position="454"/>
        <end position="480"/>
    </location>
</feature>
<dbReference type="EMBL" id="FUWO01000021">
    <property type="protein sequence ID" value="SJZ80934.1"/>
    <property type="molecule type" value="Genomic_DNA"/>
</dbReference>
<gene>
    <name evidence="3" type="ORF">SAMN02746011_01812</name>
</gene>
<dbReference type="Proteomes" id="UP000189941">
    <property type="component" value="Unassembled WGS sequence"/>
</dbReference>
<dbReference type="Pfam" id="PF05872">
    <property type="entry name" value="HerA_C"/>
    <property type="match status" value="1"/>
</dbReference>
<evidence type="ECO:0000313" key="4">
    <source>
        <dbReference type="Proteomes" id="UP000189941"/>
    </source>
</evidence>
<feature type="domain" description="Helicase HerA-like C-terminal" evidence="2">
    <location>
        <begin position="12"/>
        <end position="506"/>
    </location>
</feature>